<dbReference type="EMBL" id="JBHMQT010000003">
    <property type="protein sequence ID" value="MFC0860921.1"/>
    <property type="molecule type" value="Genomic_DNA"/>
</dbReference>
<dbReference type="EC" id="2.3.1.-" evidence="2"/>
<organism evidence="2 3">
    <name type="scientific">Sphaerimonospora cavernae</name>
    <dbReference type="NCBI Taxonomy" id="1740611"/>
    <lineage>
        <taxon>Bacteria</taxon>
        <taxon>Bacillati</taxon>
        <taxon>Actinomycetota</taxon>
        <taxon>Actinomycetes</taxon>
        <taxon>Streptosporangiales</taxon>
        <taxon>Streptosporangiaceae</taxon>
        <taxon>Sphaerimonospora</taxon>
    </lineage>
</organism>
<dbReference type="SUPFAM" id="SSF55729">
    <property type="entry name" value="Acyl-CoA N-acyltransferases (Nat)"/>
    <property type="match status" value="1"/>
</dbReference>
<dbReference type="PROSITE" id="PS51186">
    <property type="entry name" value="GNAT"/>
    <property type="match status" value="1"/>
</dbReference>
<dbReference type="CDD" id="cd04301">
    <property type="entry name" value="NAT_SF"/>
    <property type="match status" value="1"/>
</dbReference>
<reference evidence="2 3" key="1">
    <citation type="submission" date="2024-09" db="EMBL/GenBank/DDBJ databases">
        <authorList>
            <person name="Sun Q."/>
            <person name="Mori K."/>
        </authorList>
    </citation>
    <scope>NUCLEOTIDE SEQUENCE [LARGE SCALE GENOMIC DNA]</scope>
    <source>
        <strain evidence="2 3">TBRC 1851</strain>
    </source>
</reference>
<gene>
    <name evidence="2" type="ORF">ACFHYQ_01295</name>
</gene>
<keyword evidence="2" id="KW-0012">Acyltransferase</keyword>
<dbReference type="Gene3D" id="3.40.630.30">
    <property type="match status" value="1"/>
</dbReference>
<evidence type="ECO:0000313" key="2">
    <source>
        <dbReference type="EMBL" id="MFC0860921.1"/>
    </source>
</evidence>
<dbReference type="InterPro" id="IPR016181">
    <property type="entry name" value="Acyl_CoA_acyltransferase"/>
</dbReference>
<dbReference type="InterPro" id="IPR000182">
    <property type="entry name" value="GNAT_dom"/>
</dbReference>
<name>A0ABV6U1D3_9ACTN</name>
<dbReference type="RefSeq" id="WP_394299177.1">
    <property type="nucleotide sequence ID" value="NZ_JBHMQT010000003.1"/>
</dbReference>
<proteinExistence type="predicted"/>
<dbReference type="Proteomes" id="UP001589870">
    <property type="component" value="Unassembled WGS sequence"/>
</dbReference>
<feature type="domain" description="N-acetyltransferase" evidence="1">
    <location>
        <begin position="15"/>
        <end position="156"/>
    </location>
</feature>
<comment type="caution">
    <text evidence="2">The sequence shown here is derived from an EMBL/GenBank/DDBJ whole genome shotgun (WGS) entry which is preliminary data.</text>
</comment>
<evidence type="ECO:0000259" key="1">
    <source>
        <dbReference type="PROSITE" id="PS51186"/>
    </source>
</evidence>
<dbReference type="Pfam" id="PF13508">
    <property type="entry name" value="Acetyltransf_7"/>
    <property type="match status" value="1"/>
</dbReference>
<keyword evidence="3" id="KW-1185">Reference proteome</keyword>
<dbReference type="GO" id="GO:0016746">
    <property type="term" value="F:acyltransferase activity"/>
    <property type="evidence" value="ECO:0007669"/>
    <property type="project" value="UniProtKB-KW"/>
</dbReference>
<evidence type="ECO:0000313" key="3">
    <source>
        <dbReference type="Proteomes" id="UP001589870"/>
    </source>
</evidence>
<keyword evidence="2" id="KW-0808">Transferase</keyword>
<sequence length="692" mass="76996">MPLDRATPAQAEAPIHLTLAMPHDTALIEAAIQLGNRARATLGHMPFAGYHQAASKGTLLLACLGEEVVGYALYDLARRRVRLNHLCVHPQLRKRGIARMLVEWISERHADHLGISARCRHDYRLGEMWIKLGFTQVSERPGRSHEGHILVNWWRDHHHPNLFTRDAETVLVRAAIDINVLRDFVETSRADRTESLALVANHVVDRLELVRTAALDQEIDNMEGKLRGECTRQAQPFTSVRTNGKRVREVARYLVAEAQQKHSTYPTTDQDQLDLKHVAEAIAADLNVLVTRDADLARILGPAAEKLGLRVLRPVDVLLHLDELVRAHAYRPAALLDTSFAERLVGSGQEEDLAPLANKTEGERPRDFLKMSRDLAVAGQDRIGIYGPTGNLVATFATVHSNGVLRVPVLRVVNDPLADTLAHQLLFRLRQQARFVGAAIVRITDPYLQPHTRLAAVNDGFRNVDADLYAYALDVCGPAPDVEHRAVLAARRAGLPEPASLRSSMPAVAAAELERIWWPTKITDSELPTYLIPIKQVFSIDLLGVPTSLLPRNDALGLNREHVYYRSPRGPQIEAPARLLWYMSQGGGSSPYPAAVIACSQLDSVVSGTPDELHTRFRHLGVWDKKTIERAAHDGRAQALRFTNTEIFPHRVSRDHLRQLADLHGVRAIPPRGPLLIPAELFAAVYKEGRAQ</sequence>
<accession>A0ABV6U1D3</accession>
<protein>
    <submittedName>
        <fullName evidence="2">GNAT family N-acetyltransferase</fullName>
        <ecNumber evidence="2">2.3.1.-</ecNumber>
    </submittedName>
</protein>